<feature type="compositionally biased region" description="Acidic residues" evidence="4">
    <location>
        <begin position="458"/>
        <end position="477"/>
    </location>
</feature>
<feature type="compositionally biased region" description="Basic and acidic residues" evidence="4">
    <location>
        <begin position="339"/>
        <end position="374"/>
    </location>
</feature>
<feature type="compositionally biased region" description="Polar residues" evidence="4">
    <location>
        <begin position="318"/>
        <end position="332"/>
    </location>
</feature>
<reference evidence="6" key="1">
    <citation type="journal article" date="2021" name="Nat. Commun.">
        <title>Genetic determinants of endophytism in the Arabidopsis root mycobiome.</title>
        <authorList>
            <person name="Mesny F."/>
            <person name="Miyauchi S."/>
            <person name="Thiergart T."/>
            <person name="Pickel B."/>
            <person name="Atanasova L."/>
            <person name="Karlsson M."/>
            <person name="Huettel B."/>
            <person name="Barry K.W."/>
            <person name="Haridas S."/>
            <person name="Chen C."/>
            <person name="Bauer D."/>
            <person name="Andreopoulos W."/>
            <person name="Pangilinan J."/>
            <person name="LaButti K."/>
            <person name="Riley R."/>
            <person name="Lipzen A."/>
            <person name="Clum A."/>
            <person name="Drula E."/>
            <person name="Henrissat B."/>
            <person name="Kohler A."/>
            <person name="Grigoriev I.V."/>
            <person name="Martin F.M."/>
            <person name="Hacquard S."/>
        </authorList>
    </citation>
    <scope>NUCLEOTIDE SEQUENCE</scope>
    <source>
        <strain evidence="6">MPI-CAGE-CH-0243</strain>
    </source>
</reference>
<dbReference type="GO" id="GO:0005634">
    <property type="term" value="C:nucleus"/>
    <property type="evidence" value="ECO:0007669"/>
    <property type="project" value="UniProtKB-SubCell"/>
</dbReference>
<feature type="region of interest" description="Disordered" evidence="4">
    <location>
        <begin position="318"/>
        <end position="409"/>
    </location>
</feature>
<feature type="compositionally biased region" description="Acidic residues" evidence="4">
    <location>
        <begin position="633"/>
        <end position="643"/>
    </location>
</feature>
<dbReference type="PANTHER" id="PTHR15321:SF3">
    <property type="entry name" value="TP53-BINDING PROTEIN 1"/>
    <property type="match status" value="1"/>
</dbReference>
<feature type="compositionally biased region" description="Basic and acidic residues" evidence="4">
    <location>
        <begin position="665"/>
        <end position="676"/>
    </location>
</feature>
<feature type="region of interest" description="Disordered" evidence="4">
    <location>
        <begin position="56"/>
        <end position="76"/>
    </location>
</feature>
<feature type="compositionally biased region" description="Basic and acidic residues" evidence="4">
    <location>
        <begin position="1056"/>
        <end position="1075"/>
    </location>
</feature>
<feature type="compositionally biased region" description="Polar residues" evidence="4">
    <location>
        <begin position="516"/>
        <end position="560"/>
    </location>
</feature>
<dbReference type="GO" id="GO:0042393">
    <property type="term" value="F:histone binding"/>
    <property type="evidence" value="ECO:0007669"/>
    <property type="project" value="TreeGrafter"/>
</dbReference>
<keyword evidence="2" id="KW-0227">DNA damage</keyword>
<name>A0A9P9EF10_9PLEO</name>
<evidence type="ECO:0000256" key="4">
    <source>
        <dbReference type="SAM" id="MobiDB-lite"/>
    </source>
</evidence>
<feature type="compositionally biased region" description="Acidic residues" evidence="4">
    <location>
        <begin position="1076"/>
        <end position="1085"/>
    </location>
</feature>
<feature type="compositionally biased region" description="Basic and acidic residues" evidence="4">
    <location>
        <begin position="872"/>
        <end position="882"/>
    </location>
</feature>
<feature type="region of interest" description="Disordered" evidence="4">
    <location>
        <begin position="192"/>
        <end position="220"/>
    </location>
</feature>
<dbReference type="SUPFAM" id="SSF52113">
    <property type="entry name" value="BRCT domain"/>
    <property type="match status" value="1"/>
</dbReference>
<feature type="compositionally biased region" description="Basic residues" evidence="4">
    <location>
        <begin position="1006"/>
        <end position="1017"/>
    </location>
</feature>
<feature type="compositionally biased region" description="Basic and acidic residues" evidence="4">
    <location>
        <begin position="856"/>
        <end position="865"/>
    </location>
</feature>
<dbReference type="InterPro" id="IPR036420">
    <property type="entry name" value="BRCT_dom_sf"/>
</dbReference>
<evidence type="ECO:0000256" key="1">
    <source>
        <dbReference type="ARBA" id="ARBA00004123"/>
    </source>
</evidence>
<dbReference type="PROSITE" id="PS50172">
    <property type="entry name" value="BRCT"/>
    <property type="match status" value="1"/>
</dbReference>
<keyword evidence="3" id="KW-0539">Nucleus</keyword>
<dbReference type="InterPro" id="IPR047252">
    <property type="entry name" value="TP53BP1-like"/>
</dbReference>
<feature type="domain" description="BRCT" evidence="5">
    <location>
        <begin position="1293"/>
        <end position="1422"/>
    </location>
</feature>
<evidence type="ECO:0000313" key="7">
    <source>
        <dbReference type="Proteomes" id="UP000700596"/>
    </source>
</evidence>
<feature type="region of interest" description="Disordered" evidence="4">
    <location>
        <begin position="1046"/>
        <end position="1103"/>
    </location>
</feature>
<dbReference type="InterPro" id="IPR041297">
    <property type="entry name" value="Crb2_Tudor"/>
</dbReference>
<dbReference type="InterPro" id="IPR001357">
    <property type="entry name" value="BRCT_dom"/>
</dbReference>
<evidence type="ECO:0000256" key="2">
    <source>
        <dbReference type="ARBA" id="ARBA00022763"/>
    </source>
</evidence>
<feature type="compositionally biased region" description="Acidic residues" evidence="4">
    <location>
        <begin position="703"/>
        <end position="712"/>
    </location>
</feature>
<dbReference type="GO" id="GO:0045944">
    <property type="term" value="P:positive regulation of transcription by RNA polymerase II"/>
    <property type="evidence" value="ECO:0007669"/>
    <property type="project" value="TreeGrafter"/>
</dbReference>
<feature type="region of interest" description="Disordered" evidence="4">
    <location>
        <begin position="421"/>
        <end position="729"/>
    </location>
</feature>
<feature type="compositionally biased region" description="Polar residues" evidence="4">
    <location>
        <begin position="935"/>
        <end position="947"/>
    </location>
</feature>
<dbReference type="Pfam" id="PF00533">
    <property type="entry name" value="BRCT"/>
    <property type="match status" value="1"/>
</dbReference>
<organism evidence="6 7">
    <name type="scientific">Dendryphion nanum</name>
    <dbReference type="NCBI Taxonomy" id="256645"/>
    <lineage>
        <taxon>Eukaryota</taxon>
        <taxon>Fungi</taxon>
        <taxon>Dikarya</taxon>
        <taxon>Ascomycota</taxon>
        <taxon>Pezizomycotina</taxon>
        <taxon>Dothideomycetes</taxon>
        <taxon>Pleosporomycetidae</taxon>
        <taxon>Pleosporales</taxon>
        <taxon>Torulaceae</taxon>
        <taxon>Dendryphion</taxon>
    </lineage>
</organism>
<evidence type="ECO:0000313" key="6">
    <source>
        <dbReference type="EMBL" id="KAH7135356.1"/>
    </source>
</evidence>
<protein>
    <recommendedName>
        <fullName evidence="5">BRCT domain-containing protein</fullName>
    </recommendedName>
</protein>
<accession>A0A9P9EF10</accession>
<dbReference type="Pfam" id="PF18115">
    <property type="entry name" value="Tudor_3"/>
    <property type="match status" value="1"/>
</dbReference>
<gene>
    <name evidence="6" type="ORF">B0J11DRAFT_518175</name>
</gene>
<feature type="compositionally biased region" description="Basic and acidic residues" evidence="4">
    <location>
        <begin position="761"/>
        <end position="776"/>
    </location>
</feature>
<feature type="compositionally biased region" description="Low complexity" evidence="4">
    <location>
        <begin position="1282"/>
        <end position="1291"/>
    </location>
</feature>
<dbReference type="Proteomes" id="UP000700596">
    <property type="component" value="Unassembled WGS sequence"/>
</dbReference>
<feature type="compositionally biased region" description="Polar residues" evidence="4">
    <location>
        <begin position="801"/>
        <end position="816"/>
    </location>
</feature>
<feature type="region of interest" description="Disordered" evidence="4">
    <location>
        <begin position="761"/>
        <end position="1028"/>
    </location>
</feature>
<feature type="region of interest" description="Disordered" evidence="4">
    <location>
        <begin position="735"/>
        <end position="754"/>
    </location>
</feature>
<dbReference type="PANTHER" id="PTHR15321">
    <property type="entry name" value="TUMOR SUPPRESSOR P53-BINDING PROTEIN 1"/>
    <property type="match status" value="1"/>
</dbReference>
<comment type="caution">
    <text evidence="6">The sequence shown here is derived from an EMBL/GenBank/DDBJ whole genome shotgun (WGS) entry which is preliminary data.</text>
</comment>
<feature type="compositionally biased region" description="Low complexity" evidence="4">
    <location>
        <begin position="198"/>
        <end position="209"/>
    </location>
</feature>
<sequence>MAPENEESQHSVLLRDALYDDPSQLSQALRQRTGTDLGYHLQFTTSTEQRLSVSPAKAARHVAHSTTTGDCHYHHNASSSTTRVLAAPADTRRDFVVPSRRAPENARYVKPSFPKHHTAPTSTDFVNEREGKVKMNHTFNGALDAPGDTQPDSQIYKDFTSGIYGSNSHDIVIPKPHSLFDLVDQDADIPTDSVEAVSSSQEQHQQQQSPTITNPTVADENDLRLRSTVAPTSPLKFETPAMAGRKRDNQGQLLSSAMRTVTTPGTTLTAAAIFGPGMGANGIGNNMTLTQIFNATQAATSPIIGVPSEDAVFQRPSPTFANARNSSPNLAMSSPIKHPHSDFPLRSSSEPRAEYHTMKQSQDRRSHTRDHILEDTDTGAQDSWDEPTPAEKRSTARKAREQFDREAGKSFAQVSAPFLSSPLKTKKKGRTLLSVTKTPKFHPPPAPRSRRRNAYDGPYDDDEQLDEDLPGETADPETENRNRGPSSSPDILSQDVPSAPASAKRKIATPTKVLVPNTSSHPHNTLSGRAANSPSTNPVLAQSRRGTAGSQSGKRTSLMKSSKGLVIMDSQPEAASDSDGFARPKSILIPSSPSTNQYSIDQTTVARKTGYTSQFVPSSIPPMPPKSSSSADGDIEAGLDPEAEDRVPSSPPIIVDGDNEDDVVYDEHDYDEHQSAGDEEEIVLSDHSEQDGDLPLSPHSDQELEPEYDENAIPESQHVDDEDDDTDPNLTITIVNPDVPGAMNMDGAVNDIPFDDKQLQGDVIRSSHPEEKEPHLNHVSPGPIRLTRQSTVPESDLMEDTQPSIFPQTGDMNNANAHDMGAMDKEPHQTNSADDFDTAREHQSTSQFNNGLKATPVDRESEKDSQTPQFRTFREIRERPDTQRSTNDDTEIDIPVLTFGEGSDTSKETDPDMDPVGHGSSVARSATKKRKAMYSSKNMTYASQSKRPSAVDANAPSSPLKQVQASVGTPPSTMEREERGARAAAHARDKAVISNTATLKSTRFSKPSKTKPQRKGALKPVSQGLLKTPPKDRVARRSLKLMQAVDTQPDVEMPDVDGHESDMTDELARSTTEVEKSDDEVEDESGSQVEDFTEPVDRGEAPTGDVMLPNRCFAPWTLSGYHPATCVDQVNASHFLVRFDDYDGQTRTCHKYNMRLMDLKIGDHVRVFRKGMKKNVYIIVGFKDKLDPEKIPQNPQADRLGYQTVVLEQRRSTSVSEAELMKPATLLDVRYEWIYMQTTDMHKISDREFQFTPPAGTAADYNSADEPASSIRKLKVDRQPSHRSGSVSSSRKGSNAIFANIAFAISLSQDSTDRVGIEKLIVENGGTLIEGNFDEIFEPESELDSFTGSAKGKRKSIAFENENLVLRKKYKSLRFVALIVDSHGRRLKYLQALALGIPCLHYRWLQDSRTKSAPQPSGRYMLPAGTSYYLDPSGVIISRTLPIYPLSDEDLSFRSTLQNRQHLFDGYNVLLVVGKNQKGQDKMKPYHFLLRAMGPNNVGLCVDLTTAIEMLQDGFWDWVFVEGNVHGVIDAHNVIFHDKKMKGAPPKAHKKRKRDSSVDAALVKSGVMGEKTVRVATEEFIVQCLIHNEVIEEL</sequence>
<feature type="compositionally biased region" description="Polar residues" evidence="4">
    <location>
        <begin position="993"/>
        <end position="1005"/>
    </location>
</feature>
<evidence type="ECO:0000256" key="3">
    <source>
        <dbReference type="ARBA" id="ARBA00023242"/>
    </source>
</evidence>
<feature type="compositionally biased region" description="Basic and acidic residues" evidence="4">
    <location>
        <begin position="974"/>
        <end position="991"/>
    </location>
</feature>
<proteinExistence type="predicted"/>
<dbReference type="EMBL" id="JAGMWT010000002">
    <property type="protein sequence ID" value="KAH7135356.1"/>
    <property type="molecule type" value="Genomic_DNA"/>
</dbReference>
<dbReference type="OrthoDB" id="129353at2759"/>
<dbReference type="InterPro" id="IPR047249">
    <property type="entry name" value="BRCT_p53bp1-like_rpt1"/>
</dbReference>
<feature type="region of interest" description="Disordered" evidence="4">
    <location>
        <begin position="1255"/>
        <end position="1291"/>
    </location>
</feature>
<dbReference type="GO" id="GO:0000077">
    <property type="term" value="P:DNA damage checkpoint signaling"/>
    <property type="evidence" value="ECO:0007669"/>
    <property type="project" value="TreeGrafter"/>
</dbReference>
<keyword evidence="7" id="KW-1185">Reference proteome</keyword>
<feature type="compositionally biased region" description="Polar residues" evidence="4">
    <location>
        <begin position="955"/>
        <end position="972"/>
    </location>
</feature>
<evidence type="ECO:0000259" key="5">
    <source>
        <dbReference type="PROSITE" id="PS50172"/>
    </source>
</evidence>
<dbReference type="Gene3D" id="3.40.50.10190">
    <property type="entry name" value="BRCT domain"/>
    <property type="match status" value="1"/>
</dbReference>
<dbReference type="CDD" id="cd17745">
    <property type="entry name" value="BRCT_p53bp1_rpt1"/>
    <property type="match status" value="1"/>
</dbReference>
<feature type="compositionally biased region" description="Polar residues" evidence="4">
    <location>
        <begin position="589"/>
        <end position="616"/>
    </location>
</feature>
<comment type="subcellular location">
    <subcellularLocation>
        <location evidence="1">Nucleus</location>
    </subcellularLocation>
</comment>
<feature type="compositionally biased region" description="Basic and acidic residues" evidence="4">
    <location>
        <begin position="389"/>
        <end position="408"/>
    </location>
</feature>